<sequence length="547" mass="61211">MKEKRRVYVIGHKNPDTDSICSAIAYADLKSKIDQGEFVPKRAGHINEETHYVLTKFGVKPPRYLKNVKLQVKDLDIHKTEGISPKVSIREAWVMMKENNIKTLPVLEKGNLVGLISTGDIARSYMEVHESTTLAAAKTQYKNILSTLDGTLVTGNPHGIFVEGKVAIGASDSKRMEEFICENDMVILGNRQDAQEVALKINACCLIICGNEHVSEALIKKAEEQDIVVIQTPHDTFTAARLINQSVPVKQFMTKGPLMTFKLNDYVDDIKTSMTSKKYRDFPILDEHKNFVGFISRRRTMNATKKQVILVDHNEKSQAIEGIEEAEIIEIIDHHRIGSLETLSPVFFRNQPVGCTATIVAQMYEEARVEIPKEIAGLLASAIVSDTLLFRSPTSTKADEGAAKKLAQIAEIDLEDLAKGMFRAGSSLEGKTENEIANQDFKQFAVDQTNFGVGQISSMDVEELKEIKNKLIPYLPGFMKKKNLDMVFFMLTNILTETSELICVGNQAREHIIEAFELPENTKDILLKGVVSRKKQLIPTLMSELQQ</sequence>
<dbReference type="SMART" id="SM00116">
    <property type="entry name" value="CBS"/>
    <property type="match status" value="2"/>
</dbReference>
<dbReference type="GO" id="GO:0004427">
    <property type="term" value="F:inorganic diphosphate phosphatase activity"/>
    <property type="evidence" value="ECO:0007669"/>
    <property type="project" value="UniProtKB-EC"/>
</dbReference>
<dbReference type="Gene3D" id="3.10.310.20">
    <property type="entry name" value="DHHA2 domain"/>
    <property type="match status" value="1"/>
</dbReference>
<comment type="catalytic activity">
    <reaction evidence="7">
        <text>diphosphate + H2O = 2 phosphate + H(+)</text>
        <dbReference type="Rhea" id="RHEA:24576"/>
        <dbReference type="ChEBI" id="CHEBI:15377"/>
        <dbReference type="ChEBI" id="CHEBI:15378"/>
        <dbReference type="ChEBI" id="CHEBI:33019"/>
        <dbReference type="ChEBI" id="CHEBI:43474"/>
        <dbReference type="EC" id="3.6.1.1"/>
    </reaction>
</comment>
<evidence type="ECO:0000256" key="1">
    <source>
        <dbReference type="ARBA" id="ARBA00001936"/>
    </source>
</evidence>
<keyword evidence="8" id="KW-0129">CBS domain</keyword>
<dbReference type="Pfam" id="PF07085">
    <property type="entry name" value="DRTGG"/>
    <property type="match status" value="1"/>
</dbReference>
<dbReference type="PANTHER" id="PTHR12112">
    <property type="entry name" value="BNIP - RELATED"/>
    <property type="match status" value="1"/>
</dbReference>
<dbReference type="NCBIfam" id="NF011442">
    <property type="entry name" value="PRK14869.1-4"/>
    <property type="match status" value="1"/>
</dbReference>
<dbReference type="SUPFAM" id="SSF64182">
    <property type="entry name" value="DHH phosphoesterases"/>
    <property type="match status" value="1"/>
</dbReference>
<dbReference type="Pfam" id="PF02833">
    <property type="entry name" value="DHHA2"/>
    <property type="match status" value="1"/>
</dbReference>
<comment type="cofactor">
    <cofactor evidence="1">
        <name>Mn(2+)</name>
        <dbReference type="ChEBI" id="CHEBI:29035"/>
    </cofactor>
</comment>
<dbReference type="InterPro" id="IPR000644">
    <property type="entry name" value="CBS_dom"/>
</dbReference>
<evidence type="ECO:0000256" key="6">
    <source>
        <dbReference type="ARBA" id="ARBA00032535"/>
    </source>
</evidence>
<keyword evidence="11" id="KW-1185">Reference proteome</keyword>
<protein>
    <recommendedName>
        <fullName evidence="2">inorganic diphosphatase</fullName>
        <ecNumber evidence="2">3.6.1.1</ecNumber>
    </recommendedName>
    <alternativeName>
        <fullName evidence="6">Pyrophosphate phospho-hydrolase</fullName>
    </alternativeName>
</protein>
<gene>
    <name evidence="10" type="ORF">NK125_02570</name>
</gene>
<organism evidence="10 11">
    <name type="scientific">Aequitasia blattaphilus</name>
    <dbReference type="NCBI Taxonomy" id="2949332"/>
    <lineage>
        <taxon>Bacteria</taxon>
        <taxon>Bacillati</taxon>
        <taxon>Bacillota</taxon>
        <taxon>Clostridia</taxon>
        <taxon>Lachnospirales</taxon>
        <taxon>Lachnospiraceae</taxon>
        <taxon>Aequitasia</taxon>
    </lineage>
</organism>
<keyword evidence="4 10" id="KW-0378">Hydrolase</keyword>
<dbReference type="InterPro" id="IPR038763">
    <property type="entry name" value="DHH_sf"/>
</dbReference>
<keyword evidence="3" id="KW-0479">Metal-binding</keyword>
<evidence type="ECO:0000256" key="5">
    <source>
        <dbReference type="ARBA" id="ARBA00023211"/>
    </source>
</evidence>
<dbReference type="EMBL" id="JAMZFW010000002">
    <property type="protein sequence ID" value="MCP1101296.1"/>
    <property type="molecule type" value="Genomic_DNA"/>
</dbReference>
<keyword evidence="5" id="KW-0464">Manganese</keyword>
<dbReference type="RefSeq" id="WP_262065075.1">
    <property type="nucleotide sequence ID" value="NZ_JAMXOD010000002.1"/>
</dbReference>
<evidence type="ECO:0000256" key="4">
    <source>
        <dbReference type="ARBA" id="ARBA00022801"/>
    </source>
</evidence>
<evidence type="ECO:0000313" key="10">
    <source>
        <dbReference type="EMBL" id="MCP1101296.1"/>
    </source>
</evidence>
<dbReference type="Pfam" id="PF00571">
    <property type="entry name" value="CBS"/>
    <property type="match status" value="2"/>
</dbReference>
<dbReference type="SUPFAM" id="SSF54631">
    <property type="entry name" value="CBS-domain pair"/>
    <property type="match status" value="1"/>
</dbReference>
<dbReference type="EC" id="3.6.1.1" evidence="2"/>
<evidence type="ECO:0000256" key="8">
    <source>
        <dbReference type="PROSITE-ProRule" id="PRU00703"/>
    </source>
</evidence>
<dbReference type="NCBIfam" id="NF011443">
    <property type="entry name" value="PRK14869.1-5"/>
    <property type="match status" value="1"/>
</dbReference>
<dbReference type="InterPro" id="IPR001667">
    <property type="entry name" value="DDH_dom"/>
</dbReference>
<dbReference type="InterPro" id="IPR004097">
    <property type="entry name" value="DHHA2"/>
</dbReference>
<dbReference type="PROSITE" id="PS51371">
    <property type="entry name" value="CBS"/>
    <property type="match status" value="2"/>
</dbReference>
<dbReference type="InterPro" id="IPR046342">
    <property type="entry name" value="CBS_dom_sf"/>
</dbReference>
<proteinExistence type="predicted"/>
<accession>A0ABT1E636</accession>
<dbReference type="InterPro" id="IPR028979">
    <property type="entry name" value="Ser_kin/Pase_Hpr-like_N_sf"/>
</dbReference>
<dbReference type="Gene3D" id="3.10.580.10">
    <property type="entry name" value="CBS-domain"/>
    <property type="match status" value="1"/>
</dbReference>
<evidence type="ECO:0000313" key="11">
    <source>
        <dbReference type="Proteomes" id="UP001523566"/>
    </source>
</evidence>
<dbReference type="Gene3D" id="3.40.1390.20">
    <property type="entry name" value="HprK N-terminal domain-like"/>
    <property type="match status" value="1"/>
</dbReference>
<dbReference type="Proteomes" id="UP001523566">
    <property type="component" value="Unassembled WGS sequence"/>
</dbReference>
<evidence type="ECO:0000256" key="3">
    <source>
        <dbReference type="ARBA" id="ARBA00022723"/>
    </source>
</evidence>
<dbReference type="InterPro" id="IPR010766">
    <property type="entry name" value="DRTGG"/>
</dbReference>
<evidence type="ECO:0000259" key="9">
    <source>
        <dbReference type="PROSITE" id="PS51371"/>
    </source>
</evidence>
<dbReference type="SMART" id="SM01131">
    <property type="entry name" value="DHHA2"/>
    <property type="match status" value="1"/>
</dbReference>
<dbReference type="NCBIfam" id="NF003877">
    <property type="entry name" value="PRK05427.1"/>
    <property type="match status" value="1"/>
</dbReference>
<dbReference type="SUPFAM" id="SSF75138">
    <property type="entry name" value="HprK N-terminal domain-like"/>
    <property type="match status" value="1"/>
</dbReference>
<name>A0ABT1E636_9FIRM</name>
<feature type="domain" description="CBS" evidence="9">
    <location>
        <begin position="253"/>
        <end position="311"/>
    </location>
</feature>
<dbReference type="Pfam" id="PF01368">
    <property type="entry name" value="DHH"/>
    <property type="match status" value="1"/>
</dbReference>
<dbReference type="PANTHER" id="PTHR12112:SF22">
    <property type="entry name" value="MANGANESE-DEPENDENT INORGANIC PYROPHOSPHATASE-RELATED"/>
    <property type="match status" value="1"/>
</dbReference>
<evidence type="ECO:0000256" key="2">
    <source>
        <dbReference type="ARBA" id="ARBA00012146"/>
    </source>
</evidence>
<evidence type="ECO:0000256" key="7">
    <source>
        <dbReference type="ARBA" id="ARBA00047820"/>
    </source>
</evidence>
<comment type="caution">
    <text evidence="10">The sequence shown here is derived from an EMBL/GenBank/DDBJ whole genome shotgun (WGS) entry which is preliminary data.</text>
</comment>
<reference evidence="10 11" key="1">
    <citation type="journal article" date="2022" name="Genome Biol. Evol.">
        <title>Host diet, physiology and behaviors set the stage for Lachnospiraceae cladogenesis.</title>
        <authorList>
            <person name="Vera-Ponce De Leon A."/>
            <person name="Schneider M."/>
            <person name="Jahnes B.C."/>
            <person name="Sadowski V."/>
            <person name="Camuy-Velez L.A."/>
            <person name="Duan J."/>
            <person name="Sabree Z.L."/>
        </authorList>
    </citation>
    <scope>NUCLEOTIDE SEQUENCE [LARGE SCALE GENOMIC DNA]</scope>
    <source>
        <strain evidence="10 11">PAL113</strain>
    </source>
</reference>
<feature type="domain" description="CBS" evidence="9">
    <location>
        <begin position="76"/>
        <end position="131"/>
    </location>
</feature>
<dbReference type="InterPro" id="IPR038222">
    <property type="entry name" value="DHHA2_dom_sf"/>
</dbReference>